<comment type="caution">
    <text evidence="2">The sequence shown here is derived from an EMBL/GenBank/DDBJ whole genome shotgun (WGS) entry which is preliminary data.</text>
</comment>
<proteinExistence type="predicted"/>
<evidence type="ECO:0000313" key="3">
    <source>
        <dbReference type="Proteomes" id="UP000467841"/>
    </source>
</evidence>
<organism evidence="2 3">
    <name type="scientific">Microthlaspi erraticum</name>
    <dbReference type="NCBI Taxonomy" id="1685480"/>
    <lineage>
        <taxon>Eukaryota</taxon>
        <taxon>Viridiplantae</taxon>
        <taxon>Streptophyta</taxon>
        <taxon>Embryophyta</taxon>
        <taxon>Tracheophyta</taxon>
        <taxon>Spermatophyta</taxon>
        <taxon>Magnoliopsida</taxon>
        <taxon>eudicotyledons</taxon>
        <taxon>Gunneridae</taxon>
        <taxon>Pentapetalae</taxon>
        <taxon>rosids</taxon>
        <taxon>malvids</taxon>
        <taxon>Brassicales</taxon>
        <taxon>Brassicaceae</taxon>
        <taxon>Coluteocarpeae</taxon>
        <taxon>Microthlaspi</taxon>
    </lineage>
</organism>
<gene>
    <name evidence="2" type="ORF">MERR_LOCUS31753</name>
</gene>
<dbReference type="EMBL" id="CACVBM020001303">
    <property type="protein sequence ID" value="CAA7044518.1"/>
    <property type="molecule type" value="Genomic_DNA"/>
</dbReference>
<dbReference type="AlphaFoldDB" id="A0A6D2JW69"/>
<feature type="region of interest" description="Disordered" evidence="1">
    <location>
        <begin position="1"/>
        <end position="46"/>
    </location>
</feature>
<sequence length="107" mass="12493">MSYRSQPCSAGSFYRAVRTDRKGTGRARPNRESERTDRAGRSGKHTFSLGRFHVRLILGRPNRTIGTKIYRPSANFSRPRYPMARQKEVRYEEEEDPFMQPPRNKSS</sequence>
<feature type="compositionally biased region" description="Basic and acidic residues" evidence="1">
    <location>
        <begin position="17"/>
        <end position="40"/>
    </location>
</feature>
<reference evidence="2" key="1">
    <citation type="submission" date="2020-01" db="EMBL/GenBank/DDBJ databases">
        <authorList>
            <person name="Mishra B."/>
        </authorList>
    </citation>
    <scope>NUCLEOTIDE SEQUENCE [LARGE SCALE GENOMIC DNA]</scope>
</reference>
<dbReference type="Proteomes" id="UP000467841">
    <property type="component" value="Unassembled WGS sequence"/>
</dbReference>
<protein>
    <submittedName>
        <fullName evidence="2">Uncharacterized protein</fullName>
    </submittedName>
</protein>
<evidence type="ECO:0000313" key="2">
    <source>
        <dbReference type="EMBL" id="CAA7044518.1"/>
    </source>
</evidence>
<keyword evidence="3" id="KW-1185">Reference proteome</keyword>
<name>A0A6D2JW69_9BRAS</name>
<accession>A0A6D2JW69</accession>
<feature type="region of interest" description="Disordered" evidence="1">
    <location>
        <begin position="73"/>
        <end position="107"/>
    </location>
</feature>
<evidence type="ECO:0000256" key="1">
    <source>
        <dbReference type="SAM" id="MobiDB-lite"/>
    </source>
</evidence>